<dbReference type="InterPro" id="IPR014877">
    <property type="entry name" value="XPO1_C_dom"/>
</dbReference>
<feature type="domain" description="Importin N-terminal" evidence="6">
    <location>
        <begin position="34"/>
        <end position="100"/>
    </location>
</feature>
<evidence type="ECO:0000256" key="4">
    <source>
        <dbReference type="ARBA" id="ARBA00022927"/>
    </source>
</evidence>
<gene>
    <name evidence="7" type="ORF">AO440_002413</name>
</gene>
<dbReference type="InterPro" id="IPR016024">
    <property type="entry name" value="ARM-type_fold"/>
</dbReference>
<organism evidence="7 8">
    <name type="scientific">Candida glabrata</name>
    <name type="common">Yeast</name>
    <name type="synonym">Torulopsis glabrata</name>
    <dbReference type="NCBI Taxonomy" id="5478"/>
    <lineage>
        <taxon>Eukaryota</taxon>
        <taxon>Fungi</taxon>
        <taxon>Dikarya</taxon>
        <taxon>Ascomycota</taxon>
        <taxon>Saccharomycotina</taxon>
        <taxon>Saccharomycetes</taxon>
        <taxon>Saccharomycetales</taxon>
        <taxon>Saccharomycetaceae</taxon>
        <taxon>Nakaseomyces</taxon>
    </lineage>
</organism>
<evidence type="ECO:0000259" key="6">
    <source>
        <dbReference type="PROSITE" id="PS50166"/>
    </source>
</evidence>
<dbReference type="VEuPathDB" id="FungiDB:CAGL0I01782g"/>
<dbReference type="GO" id="GO:0006611">
    <property type="term" value="P:protein export from nucleus"/>
    <property type="evidence" value="ECO:0007669"/>
    <property type="project" value="InterPro"/>
</dbReference>
<evidence type="ECO:0000313" key="7">
    <source>
        <dbReference type="EMBL" id="KTB05837.1"/>
    </source>
</evidence>
<dbReference type="Proteomes" id="UP000054886">
    <property type="component" value="Unassembled WGS sequence"/>
</dbReference>
<dbReference type="PANTHER" id="PTHR11223:SF2">
    <property type="entry name" value="EXPORTIN-1"/>
    <property type="match status" value="1"/>
</dbReference>
<proteinExistence type="inferred from homology"/>
<comment type="caution">
    <text evidence="7">The sequence shown here is derived from an EMBL/GenBank/DDBJ whole genome shotgun (WGS) entry which is preliminary data.</text>
</comment>
<keyword evidence="5" id="KW-0539">Nucleus</keyword>
<dbReference type="Pfam" id="PF03810">
    <property type="entry name" value="IBN_N"/>
    <property type="match status" value="1"/>
</dbReference>
<sequence>MNLIIGSDNTIDVEKYDKIVQTFYTSNSQGWAQAQQVLDEFQRNEDSWLYVDKILQFSSNVQGKYIALSVLDNMVTGGWYELPQEQKLGVRNFLVGFILYVCEKNKPNESFMLRKADLVLIEILKREWPDNWPSFLDELISSSQSSPQVCYNNLKILSLLAEEVFKPLKKNQTKAKALQLIYNLNANAEKICNFCTELLKMDYSSEMTVASLNTIKLFLLWLPKDCFNSLELWGVLTLLSRSEPSIRYHVIQCLIQVLDLDFALVETIRSNERFSSSLISCFISIINQTACEIKTTDTKWYKFYLELPIDGEEYLKELAKFLTKFLINHSTAMDNTPNVRGIIYEAHRCILRLMELPNIEILEYTCEYWHQLVFKSLTKQQDIGYNLTHTHPLPQRRNSIDRDNFEFFEEVREYLIWNLTKPDDIHNLFASTTGLIDESEQSNLYNIQRETLIYLTNLEYTKTLGMIQNEINQWLNQPITEIGHFNSVCWSIATLAGQLPSKIEDEFIITIMKIMMQIEEYNQSQEMKTHIQYNMIYIITKYTRFLKSNWISLKAITGRLIIIIQSADTPLRDQAAIALGRLLAQCASSYIYPQEENEPPYIDIIIRQSSIILGYLSPEQQTQLIKSLQIAVYMDPRSVEKQKNIHLIIHDTMNEWNAVLMKFRDGINNFNDMARLQKLNHLIHVLDVTCKELKEYFNSHLERIIPDISFLLQNLSHFVITYMDDKQWKGNNNGSKNLAVEIYSGILSLLNTSIDHGTNENSQSLTIRASKIVDAFLSTYSNGMGQILNGEDINLSLALLKKLGRNFDKYNKQLLTILIDSALAYGDRASPDQSITLVKSMSYIIGSCFETILALKASYCGNICQYTMLSAINSDSDVKLISWRSLISILNKFKNYKDDQIQNEFLASFYFPLLQLIFSTITDKSFDVVFEEQCQLLSDLLIIASENDIVLYAFITSKNDTNFNVVQEFLLNEILNNSKLKADQAHEIVLSLISLAGDRNAIKNKLEDFKAMSKEACASSADVFEEENYHQYEVLIKSQAIKRHNDYTVTD</sequence>
<dbReference type="InterPro" id="IPR011989">
    <property type="entry name" value="ARM-like"/>
</dbReference>
<name>A0A0W0CQ09_CANGB</name>
<comment type="subcellular location">
    <subcellularLocation>
        <location evidence="1">Nucleus</location>
    </subcellularLocation>
</comment>
<dbReference type="InterPro" id="IPR045065">
    <property type="entry name" value="XPO1/5"/>
</dbReference>
<evidence type="ECO:0000313" key="8">
    <source>
        <dbReference type="Proteomes" id="UP000054886"/>
    </source>
</evidence>
<evidence type="ECO:0000256" key="1">
    <source>
        <dbReference type="ARBA" id="ARBA00004123"/>
    </source>
</evidence>
<evidence type="ECO:0000256" key="2">
    <source>
        <dbReference type="ARBA" id="ARBA00009466"/>
    </source>
</evidence>
<dbReference type="GO" id="GO:0000056">
    <property type="term" value="P:ribosomal small subunit export from nucleus"/>
    <property type="evidence" value="ECO:0007669"/>
    <property type="project" value="TreeGrafter"/>
</dbReference>
<accession>A0A0W0CQ09</accession>
<dbReference type="GO" id="GO:0005049">
    <property type="term" value="F:nuclear export signal receptor activity"/>
    <property type="evidence" value="ECO:0007669"/>
    <property type="project" value="InterPro"/>
</dbReference>
<dbReference type="GO" id="GO:0000055">
    <property type="term" value="P:ribosomal large subunit export from nucleus"/>
    <property type="evidence" value="ECO:0007669"/>
    <property type="project" value="TreeGrafter"/>
</dbReference>
<dbReference type="Gene3D" id="1.25.10.10">
    <property type="entry name" value="Leucine-rich Repeat Variant"/>
    <property type="match status" value="1"/>
</dbReference>
<dbReference type="InterPro" id="IPR013598">
    <property type="entry name" value="Exportin-1/Importin-b-like"/>
</dbReference>
<keyword evidence="4" id="KW-0653">Protein transport</keyword>
<dbReference type="VEuPathDB" id="FungiDB:B1J91_I01782g"/>
<evidence type="ECO:0000256" key="3">
    <source>
        <dbReference type="ARBA" id="ARBA00022448"/>
    </source>
</evidence>
<dbReference type="SMART" id="SM00913">
    <property type="entry name" value="IBN_N"/>
    <property type="match status" value="1"/>
</dbReference>
<protein>
    <submittedName>
        <fullName evidence="7">Exportin-1</fullName>
    </submittedName>
</protein>
<dbReference type="GO" id="GO:0005634">
    <property type="term" value="C:nucleus"/>
    <property type="evidence" value="ECO:0007669"/>
    <property type="project" value="UniProtKB-SubCell"/>
</dbReference>
<evidence type="ECO:0000256" key="5">
    <source>
        <dbReference type="ARBA" id="ARBA00023242"/>
    </source>
</evidence>
<reference evidence="7 8" key="1">
    <citation type="submission" date="2015-10" db="EMBL/GenBank/DDBJ databases">
        <title>Draft genomes sequences of Candida glabrata isolates 1A, 1B, 2A, 2B, 3A and 3B.</title>
        <authorList>
            <person name="Haavelsrud O.E."/>
            <person name="Gaustad P."/>
        </authorList>
    </citation>
    <scope>NUCLEOTIDE SEQUENCE [LARGE SCALE GENOMIC DNA]</scope>
    <source>
        <strain evidence="7">910700640</strain>
    </source>
</reference>
<dbReference type="PANTHER" id="PTHR11223">
    <property type="entry name" value="EXPORTIN 1/5"/>
    <property type="match status" value="1"/>
</dbReference>
<comment type="similarity">
    <text evidence="2">Belongs to the exportin family.</text>
</comment>
<dbReference type="Pfam" id="PF08767">
    <property type="entry name" value="CRM1_C"/>
    <property type="match status" value="1"/>
</dbReference>
<dbReference type="Pfam" id="PF08389">
    <property type="entry name" value="Xpo1"/>
    <property type="match status" value="1"/>
</dbReference>
<dbReference type="InterPro" id="IPR001494">
    <property type="entry name" value="Importin-beta_N"/>
</dbReference>
<dbReference type="VEuPathDB" id="FungiDB:GVI51_I01573"/>
<dbReference type="GO" id="GO:0005737">
    <property type="term" value="C:cytoplasm"/>
    <property type="evidence" value="ECO:0007669"/>
    <property type="project" value="TreeGrafter"/>
</dbReference>
<dbReference type="GO" id="GO:0051170">
    <property type="term" value="P:import into nucleus"/>
    <property type="evidence" value="ECO:0007669"/>
    <property type="project" value="UniProtKB-ARBA"/>
</dbReference>
<dbReference type="PROSITE" id="PS50166">
    <property type="entry name" value="IMPORTIN_B_NT"/>
    <property type="match status" value="1"/>
</dbReference>
<keyword evidence="3" id="KW-0813">Transport</keyword>
<dbReference type="SUPFAM" id="SSF48371">
    <property type="entry name" value="ARM repeat"/>
    <property type="match status" value="1"/>
</dbReference>
<dbReference type="AlphaFoldDB" id="A0A0W0CQ09"/>
<dbReference type="SMART" id="SM01102">
    <property type="entry name" value="CRM1_C"/>
    <property type="match status" value="1"/>
</dbReference>
<dbReference type="GO" id="GO:0031267">
    <property type="term" value="F:small GTPase binding"/>
    <property type="evidence" value="ECO:0007669"/>
    <property type="project" value="InterPro"/>
</dbReference>
<dbReference type="EMBL" id="LLZZ01000112">
    <property type="protein sequence ID" value="KTB05837.1"/>
    <property type="molecule type" value="Genomic_DNA"/>
</dbReference>
<dbReference type="VEuPathDB" id="FungiDB:GWK60_L01573"/>